<dbReference type="InterPro" id="IPR013466">
    <property type="entry name" value="Thymidine/AMP_Pase"/>
</dbReference>
<comment type="caution">
    <text evidence="6">The sequence shown here is derived from an EMBL/GenBank/DDBJ whole genome shotgun (WGS) entry which is preliminary data.</text>
</comment>
<dbReference type="GO" id="GO:0046125">
    <property type="term" value="P:pyrimidine deoxyribonucleoside metabolic process"/>
    <property type="evidence" value="ECO:0007669"/>
    <property type="project" value="InterPro"/>
</dbReference>
<dbReference type="InterPro" id="IPR000312">
    <property type="entry name" value="Glycosyl_Trfase_fam3"/>
</dbReference>
<dbReference type="InterPro" id="IPR036566">
    <property type="entry name" value="PYNP-like_C_sf"/>
</dbReference>
<accession>A0A150JAB2</accession>
<dbReference type="PATRIC" id="fig|1706435.3.peg.133"/>
<feature type="domain" description="Pyrimidine nucleoside phosphorylase C-terminal" evidence="4">
    <location>
        <begin position="425"/>
        <end position="491"/>
    </location>
</feature>
<evidence type="ECO:0000313" key="7">
    <source>
        <dbReference type="Proteomes" id="UP000092420"/>
    </source>
</evidence>
<keyword evidence="2 6" id="KW-0808">Transferase</keyword>
<dbReference type="GO" id="GO:0006206">
    <property type="term" value="P:pyrimidine nucleobase metabolic process"/>
    <property type="evidence" value="ECO:0007669"/>
    <property type="project" value="InterPro"/>
</dbReference>
<sequence length="517" mass="56512">MLLKIKMLDIEATDYPLVMMHKEDAKVIGVRKLNRVHVKVGDHDVVAVVDLTEKIVSKGEIGLYEYLCQKIDTSCSFYAEVSLASPPDSVHFIKKKLDGYPLSKEEIRGIIGDTVENRLSDVELSAFVSAIYTRGLSNEEVINIIKSMISTGQTLDIKRKPVYDKHCIGGVPGNRTTMVVVPILGAAGLTIPKTSSRAISSAAGTTDTMEVFCNVSFHKDEIEKIVDKIGCCIVWGGGVDLAIADDKLIKIRFPLGLDPQSLLLASILAKKKASGSDKVVIDIPVGKNAKIKDTAIAKKLARDFITLGERLEMEIKCMITYGEKPVGRGIGPALEAIDVLNVLDGEGPQDLRDKSCEIAGLLFEMGGKAQRGRGKDIAEELIDSGKALSKFREIIEEQGGNSKIKSDEIPVGAYTHTVKSEVEGRIDFMDTRLINMIARACGAPDDKGAGILFHVEKGEKVSKGQDLFTLYSDKEKRIDDALRALDGNPIGVEKVIYDVVEGELTTFENSWWKTDKE</sequence>
<dbReference type="InterPro" id="IPR036320">
    <property type="entry name" value="Glycosyl_Trfase_fam3_N_dom_sf"/>
</dbReference>
<dbReference type="PANTHER" id="PTHR10515:SF0">
    <property type="entry name" value="THYMIDINE PHOSPHORYLASE"/>
    <property type="match status" value="1"/>
</dbReference>
<name>A0A150JIB0_9EURY</name>
<dbReference type="AlphaFoldDB" id="A0A150JIB0"/>
<evidence type="ECO:0000313" key="6">
    <source>
        <dbReference type="EMBL" id="KYC58659.1"/>
    </source>
</evidence>
<dbReference type="PANTHER" id="PTHR10515">
    <property type="entry name" value="THYMIDINE PHOSPHORYLASE"/>
    <property type="match status" value="1"/>
</dbReference>
<dbReference type="Pfam" id="PF00591">
    <property type="entry name" value="Glycos_transf_3"/>
    <property type="match status" value="1"/>
</dbReference>
<dbReference type="Pfam" id="PF07831">
    <property type="entry name" value="PYNP_C"/>
    <property type="match status" value="1"/>
</dbReference>
<dbReference type="SUPFAM" id="SSF47648">
    <property type="entry name" value="Nucleoside phosphorylase/phosphoribosyltransferase N-terminal domain"/>
    <property type="match status" value="1"/>
</dbReference>
<dbReference type="NCBIfam" id="TIGR02645">
    <property type="entry name" value="ARCH_P_rylase"/>
    <property type="match status" value="1"/>
</dbReference>
<dbReference type="InterPro" id="IPR017459">
    <property type="entry name" value="Glycosyl_Trfase_fam3_N_dom"/>
</dbReference>
<dbReference type="GO" id="GO:0005829">
    <property type="term" value="C:cytosol"/>
    <property type="evidence" value="ECO:0007669"/>
    <property type="project" value="TreeGrafter"/>
</dbReference>
<dbReference type="EMBL" id="LNJB01000017">
    <property type="protein sequence ID" value="KYC54140.1"/>
    <property type="molecule type" value="Genomic_DNA"/>
</dbReference>
<dbReference type="InterPro" id="IPR017713">
    <property type="entry name" value="AMP_phosphorylase"/>
</dbReference>
<dbReference type="Gene3D" id="3.40.1030.10">
    <property type="entry name" value="Nucleoside phosphorylase/phosphoribosyltransferase catalytic domain"/>
    <property type="match status" value="1"/>
</dbReference>
<dbReference type="EC" id="2.4.2.57" evidence="3"/>
<dbReference type="GO" id="GO:0006196">
    <property type="term" value="P:AMP catabolic process"/>
    <property type="evidence" value="ECO:0007669"/>
    <property type="project" value="TreeGrafter"/>
</dbReference>
<proteinExistence type="predicted"/>
<organism evidence="6">
    <name type="scientific">Candidatus Methanofastidiosum methylothiophilum</name>
    <dbReference type="NCBI Taxonomy" id="1705564"/>
    <lineage>
        <taxon>Archaea</taxon>
        <taxon>Methanobacteriati</taxon>
        <taxon>Methanobacteriota</taxon>
        <taxon>Stenosarchaea group</taxon>
        <taxon>Candidatus Methanofastidiosia</taxon>
        <taxon>Candidatus Methanofastidiosales</taxon>
        <taxon>Candidatus Methanofastidiosaceae</taxon>
        <taxon>Candidatus Methanofastidiosum</taxon>
    </lineage>
</organism>
<dbReference type="SMART" id="SM00941">
    <property type="entry name" value="PYNP_C"/>
    <property type="match status" value="1"/>
</dbReference>
<dbReference type="GO" id="GO:0004645">
    <property type="term" value="F:1,4-alpha-oligoglucan phosphorylase activity"/>
    <property type="evidence" value="ECO:0007669"/>
    <property type="project" value="InterPro"/>
</dbReference>
<gene>
    <name evidence="5" type="ORF">AN188_01241</name>
    <name evidence="6" type="ORF">APG09_00136</name>
</gene>
<dbReference type="Proteomes" id="UP000092420">
    <property type="component" value="Unassembled WGS sequence"/>
</dbReference>
<dbReference type="EMBL" id="LNJE01000001">
    <property type="protein sequence ID" value="KYC58659.1"/>
    <property type="molecule type" value="Genomic_DNA"/>
</dbReference>
<evidence type="ECO:0000256" key="2">
    <source>
        <dbReference type="ARBA" id="ARBA00022679"/>
    </source>
</evidence>
<dbReference type="NCBIfam" id="TIGR03327">
    <property type="entry name" value="AMP_phos"/>
    <property type="match status" value="1"/>
</dbReference>
<dbReference type="Gene3D" id="1.20.970.50">
    <property type="match status" value="1"/>
</dbReference>
<evidence type="ECO:0000256" key="3">
    <source>
        <dbReference type="NCBIfam" id="TIGR03327"/>
    </source>
</evidence>
<dbReference type="GO" id="GO:0016763">
    <property type="term" value="F:pentosyltransferase activity"/>
    <property type="evidence" value="ECO:0007669"/>
    <property type="project" value="InterPro"/>
</dbReference>
<evidence type="ECO:0000256" key="1">
    <source>
        <dbReference type="ARBA" id="ARBA00022676"/>
    </source>
</evidence>
<dbReference type="SUPFAM" id="SSF54680">
    <property type="entry name" value="Pyrimidine nucleoside phosphorylase C-terminal domain"/>
    <property type="match status" value="1"/>
</dbReference>
<dbReference type="Gene3D" id="3.90.1170.30">
    <property type="entry name" value="Pyrimidine nucleoside phosphorylase-like, C-terminal domain"/>
    <property type="match status" value="1"/>
</dbReference>
<dbReference type="SUPFAM" id="SSF52418">
    <property type="entry name" value="Nucleoside phosphorylase/phosphoribosyltransferase catalytic domain"/>
    <property type="match status" value="1"/>
</dbReference>
<dbReference type="Pfam" id="PF02885">
    <property type="entry name" value="Glycos_trans_3N"/>
    <property type="match status" value="1"/>
</dbReference>
<evidence type="ECO:0000313" key="5">
    <source>
        <dbReference type="EMBL" id="KYC54140.1"/>
    </source>
</evidence>
<accession>A0A150JIB0</accession>
<dbReference type="InterPro" id="IPR000053">
    <property type="entry name" value="Thymidine/pyrmidine_PPase"/>
</dbReference>
<dbReference type="InterPro" id="IPR017872">
    <property type="entry name" value="Pyrmidine_PPase_CS"/>
</dbReference>
<keyword evidence="1 6" id="KW-0328">Glycosyltransferase</keyword>
<dbReference type="InterPro" id="IPR035902">
    <property type="entry name" value="Nuc_phospho_transferase"/>
</dbReference>
<reference evidence="6 7" key="1">
    <citation type="journal article" date="2016" name="ISME J.">
        <title>Chasing the elusive Euryarchaeota class WSA2: genomes reveal a uniquely fastidious methyl-reducing methanogen.</title>
        <authorList>
            <person name="Nobu M.K."/>
            <person name="Narihiro T."/>
            <person name="Kuroda K."/>
            <person name="Mei R."/>
            <person name="Liu W.T."/>
        </authorList>
    </citation>
    <scope>NUCLEOTIDE SEQUENCE [LARGE SCALE GENOMIC DNA]</scope>
    <source>
        <strain evidence="5">ADurb1013_Bin02101</strain>
        <strain evidence="6">ADurb1213_Bin02801</strain>
    </source>
</reference>
<dbReference type="Gene3D" id="2.40.40.20">
    <property type="match status" value="1"/>
</dbReference>
<protein>
    <recommendedName>
        <fullName evidence="3">AMP phosphorylase</fullName>
        <ecNumber evidence="3">2.4.2.57</ecNumber>
    </recommendedName>
</protein>
<dbReference type="PROSITE" id="PS00647">
    <property type="entry name" value="THYMID_PHOSPHORYLASE"/>
    <property type="match status" value="1"/>
</dbReference>
<dbReference type="PATRIC" id="fig|1706433.3.peg.1247"/>
<evidence type="ECO:0000259" key="4">
    <source>
        <dbReference type="SMART" id="SM00941"/>
    </source>
</evidence>
<accession>A0A150JN59</accession>
<dbReference type="NCBIfam" id="NF003338">
    <property type="entry name" value="PRK04350.1"/>
    <property type="match status" value="1"/>
</dbReference>
<dbReference type="InterPro" id="IPR013102">
    <property type="entry name" value="PYNP_C"/>
</dbReference>